<reference evidence="2 3" key="1">
    <citation type="journal article" date="2008" name="DNA Res.">
        <title>Complete genome sequence and comparative analysis of the wild-type commensal Escherichia coli strain SE11 isolated from a healthy adult.</title>
        <authorList>
            <person name="Oshima K."/>
            <person name="Toh H."/>
            <person name="Ogura Y."/>
            <person name="Sasamoto H."/>
            <person name="Morita H."/>
            <person name="Park S.-H."/>
            <person name="Ooka T."/>
            <person name="Iyoda S."/>
            <person name="Taylor T.D."/>
            <person name="Hayashi T."/>
            <person name="Itoh K."/>
            <person name="Hattori M."/>
        </authorList>
    </citation>
    <scope>NUCLEOTIDE SEQUENCE [LARGE SCALE GENOMIC DNA]</scope>
    <source>
        <strain evidence="2 3">SE11</strain>
    </source>
</reference>
<name>A0A979GJT2_ECOSE</name>
<geneLocation type="plasmid" evidence="2 3">
    <name>pSE11-2</name>
</geneLocation>
<keyword evidence="2" id="KW-0614">Plasmid</keyword>
<feature type="transmembrane region" description="Helical" evidence="1">
    <location>
        <begin position="12"/>
        <end position="36"/>
    </location>
</feature>
<dbReference type="RefSeq" id="WP_000365872.1">
    <property type="nucleotide sequence ID" value="NC_011413.1"/>
</dbReference>
<dbReference type="NCBIfam" id="TIGR02761">
    <property type="entry name" value="TraE_TIGR"/>
    <property type="match status" value="1"/>
</dbReference>
<dbReference type="Pfam" id="PF05309">
    <property type="entry name" value="TraE"/>
    <property type="match status" value="1"/>
</dbReference>
<evidence type="ECO:0000313" key="2">
    <source>
        <dbReference type="EMBL" id="BAG80387.1"/>
    </source>
</evidence>
<keyword evidence="1" id="KW-0812">Transmembrane</keyword>
<proteinExistence type="predicted"/>
<sequence>MDLSAHRSALKFTSLTFVILLFFLGLSLSANVLAWLRIEDLERGQKETYIPMFFNQPFSLSRNVADASYLQQVAESLMFLRLNVTPESIKAQHQALLRYFDTAARPQMKAILDAEASQIITNNVSSAFYMTGIDVYPQAGVVDFRGTLKTWIGKREALPEEKAYRLELGYRDGMTTIRSFKELVNEKEKTAQ</sequence>
<dbReference type="Proteomes" id="UP000008199">
    <property type="component" value="Plasmid pSE11-2"/>
</dbReference>
<dbReference type="EMBL" id="AP009242">
    <property type="protein sequence ID" value="BAG80387.1"/>
    <property type="molecule type" value="Genomic_DNA"/>
</dbReference>
<organism evidence="2 3">
    <name type="scientific">Escherichia coli (strain SE11)</name>
    <dbReference type="NCBI Taxonomy" id="409438"/>
    <lineage>
        <taxon>Bacteria</taxon>
        <taxon>Pseudomonadati</taxon>
        <taxon>Pseudomonadota</taxon>
        <taxon>Gammaproteobacteria</taxon>
        <taxon>Enterobacterales</taxon>
        <taxon>Enterobacteriaceae</taxon>
        <taxon>Escherichia</taxon>
    </lineage>
</organism>
<dbReference type="InterPro" id="IPR007973">
    <property type="entry name" value="Pilus_assembly_TraE"/>
</dbReference>
<evidence type="ECO:0000256" key="1">
    <source>
        <dbReference type="SAM" id="Phobius"/>
    </source>
</evidence>
<protein>
    <submittedName>
        <fullName evidence="2">TraE protein</fullName>
    </submittedName>
</protein>
<dbReference type="AlphaFoldDB" id="A0A979GJT2"/>
<accession>A0A979GJT2</accession>
<gene>
    <name evidence="2" type="ordered locus">ECSE_P2-0060</name>
</gene>
<keyword evidence="1" id="KW-0472">Membrane</keyword>
<keyword evidence="1" id="KW-1133">Transmembrane helix</keyword>
<evidence type="ECO:0000313" key="3">
    <source>
        <dbReference type="Proteomes" id="UP000008199"/>
    </source>
</evidence>
<dbReference type="KEGG" id="ecy:ECSE_P2-0060"/>